<dbReference type="AlphaFoldDB" id="A0A4V1ZBP7"/>
<dbReference type="RefSeq" id="WP_129876559.1">
    <property type="nucleotide sequence ID" value="NZ_SEWG01000004.1"/>
</dbReference>
<comment type="caution">
    <text evidence="1">The sequence shown here is derived from an EMBL/GenBank/DDBJ whole genome shotgun (WGS) entry which is preliminary data.</text>
</comment>
<sequence>MKIRPQILILSLFIVLSSLKTEAQRFPFKPKDSLYNSSYLPGLTVDKIAPGFTTLADLKNAGYKLSRVKVNDLNMGDIDSINATLQGSSWGSNVLSHGYTIKPGMVVLQGNDSTEVITKIRLLKGFSGNIRGFKTEPGITTVKDVEKAFPNFEWSSTDASRYFYYTNKDSIGFYVAKDTTIKVWPFDEKFYSNKVISAVEIINWKGFYNQEYGANNINYQKPLYAPLNDTHLNCFVIVEKQLTAAAAIIGKNQYYEVRLGRWQEYSPEHKLIFDAEFDDTGKVIKMILPIK</sequence>
<gene>
    <name evidence="1" type="ORF">EWM62_10140</name>
</gene>
<dbReference type="EMBL" id="SEWG01000004">
    <property type="protein sequence ID" value="RYU89900.1"/>
    <property type="molecule type" value="Genomic_DNA"/>
</dbReference>
<accession>A0A4V1ZBP7</accession>
<dbReference type="Proteomes" id="UP000293331">
    <property type="component" value="Unassembled WGS sequence"/>
</dbReference>
<evidence type="ECO:0000313" key="1">
    <source>
        <dbReference type="EMBL" id="RYU89900.1"/>
    </source>
</evidence>
<name>A0A4V1ZBP7_9SPHI</name>
<reference evidence="1 2" key="1">
    <citation type="submission" date="2019-02" db="EMBL/GenBank/DDBJ databases">
        <title>Bacterial novel species Mucilaginibacter sp. 17JY9-4 isolated from soil.</title>
        <authorList>
            <person name="Jung H.-Y."/>
        </authorList>
    </citation>
    <scope>NUCLEOTIDE SEQUENCE [LARGE SCALE GENOMIC DNA]</scope>
    <source>
        <strain evidence="1 2">17JY9-4</strain>
    </source>
</reference>
<organism evidence="1 2">
    <name type="scientific">Mucilaginibacter terrigena</name>
    <dbReference type="NCBI Taxonomy" id="2492395"/>
    <lineage>
        <taxon>Bacteria</taxon>
        <taxon>Pseudomonadati</taxon>
        <taxon>Bacteroidota</taxon>
        <taxon>Sphingobacteriia</taxon>
        <taxon>Sphingobacteriales</taxon>
        <taxon>Sphingobacteriaceae</taxon>
        <taxon>Mucilaginibacter</taxon>
    </lineage>
</organism>
<proteinExistence type="predicted"/>
<evidence type="ECO:0000313" key="2">
    <source>
        <dbReference type="Proteomes" id="UP000293331"/>
    </source>
</evidence>
<keyword evidence="2" id="KW-1185">Reference proteome</keyword>
<protein>
    <submittedName>
        <fullName evidence="1">Uncharacterized protein</fullName>
    </submittedName>
</protein>
<dbReference type="OrthoDB" id="1367110at2"/>